<organism evidence="16 17">
    <name type="scientific">Phytophthora ramorum</name>
    <name type="common">Sudden oak death agent</name>
    <dbReference type="NCBI Taxonomy" id="164328"/>
    <lineage>
        <taxon>Eukaryota</taxon>
        <taxon>Sar</taxon>
        <taxon>Stramenopiles</taxon>
        <taxon>Oomycota</taxon>
        <taxon>Peronosporomycetes</taxon>
        <taxon>Peronosporales</taxon>
        <taxon>Peronosporaceae</taxon>
        <taxon>Phytophthora</taxon>
    </lineage>
</organism>
<dbReference type="InterPro" id="IPR013830">
    <property type="entry name" value="SGNH_hydro"/>
</dbReference>
<dbReference type="FunFam" id="3.90.230.10:FF:000007">
    <property type="entry name" value="Xaa-Pro aminopeptidase P"/>
    <property type="match status" value="1"/>
</dbReference>
<dbReference type="CDD" id="cd01831">
    <property type="entry name" value="Endoglucanase_E_like"/>
    <property type="match status" value="1"/>
</dbReference>
<dbReference type="Pfam" id="PF00557">
    <property type="entry name" value="Peptidase_M24"/>
    <property type="match status" value="1"/>
</dbReference>
<sequence>MMLTAMIAKLGTGTNASKVSREAGSASTVPAPQAPQPQQKQRPNEAIFNTQFTTAGKRFLTKIKKNRAMQVDRRTRGFQLGLEQRAVVVNPFTNGHYRVMIVDPDMQRRENLADDLEQRFEIFVAPSNERAFALLALFQVNFVLLRLDIGHDQTAATSPALAFLREMKRSCFRTSVAALVDPSFNTDHEAQKLLARALQQGGICGYFEEVKKKIPPLPSPKQELQTRIGRHLYERLHIAGPPGAVPQDPLLNHSVAIDPRAQGRDLVVSKAYMLYCEQRLDDALLHCDRALRTSNPTLEKLARLLRGAIYDARGEHARAETEFIACTQLDPEMHEAHFNLSVARLKLGKDDLALQALTQALTLDPQNDKYLHNRGLIYRRMGQFAQAQSEYYKRDIASGAASTSPGPRSTQTASSRRGASKRGSISAALSAPRTAQPAVRAKLSKCEMEDGLFTHLFGKPTPDKLALACPATERSADMLSDITARLQTLLFFQDFSREMLNQVAQALDYDVVACGKSFVLGETHSQNFYVLLEGRLSVRRRVGTTDFGSTVTTHHLGAGSVFGCAGFAISTQASLIADECAEIGILWPDNYAATIRSVTSQTNQDVFAFLQQLRGFRRLTTSELGHVVGISERKRFRKGDVLLEQNEQPHHLIVLWKGSCSVYQDFDNAPLNRRKLRRGANFDGSDDEDDEEDEEDSDDSEEEDTSGEATDNLEAAASKRKSRRHERDDDDETSTPPFHRLIAKPDWPLGFQARTRARKYRRGRRDGLMLSQTPPVVRPLGVSPTQMLSLPTHRLRDKLAAHDKNALVQKCVAPTVFGESRFLNPTHAPSKCCVVAESLVEVLLFDHMRLQEMDLQPEVICELFDAAPKYLSEKQVAQKQADVATWDEYRNLRLLELSKKRWPEAKASQSHCTSYVPFAARLWKKMGHPRSPSARRKMEAETSSRGRWMARRRVESGGSRGDSSPPLSSLAALLLSSHPRASMTDARVLAISRGTSVGDDEEPVDATGTSPNVYKFDVAQYKDGSFRFVPACACDLIKYTGRLVHHGAQAARKTKINTVQFDWPAVAFQISVRGTSSVAIRLKGDGNYFNVFVNNELRCILRASLNATCCDVATDLNTEQEYTIRICKRTEPQMRGAMSTFKVCTFYGFIVKEKAEVLPVDQPEPQPVRKMEFIGDSDTCGFGNEGKASSAKNLFGMKGRMENVYNSYACITARMFDAEEHVLAWSGNSADWGPNMPALWKNTLASRPGDWDMSSWVPDVVVINLGINDLSPPASAETDIITGYATFLLEVRSYRPDAHIFCVVYDDGCMSSEDSETNRKFVSLQLQEIIKVAISKVSKHDDKMHYTFIKMEEGLEKEDYASMMHYAVSGHIKIAKVLAEEIALRTGWGVEHEPATMPYPQAKDQILTPRDNSKTSCVVSSAMLAAEKLRELRALLSRTNVRLLPLRHHLGKTEKGQVAELTGRPLQAFLVDTADAHQSEYVGDAHKRREFLTGFTGSNGTALVTPDKALMWTDGRYFLQAEQELSEDWTLMKSEEPGVPTIEQWAKTNLPSDSCLAIDPYLTSVFAARNFAKALKETKVELVALHEAENLVDLIWKGRPAVAPSQVTFLSDEYTGRSVADKLKTLREAVKEKGADAIVLTALDDIAWLFNIRGNDVEFNPVVTSYAIVTSDTATLFLDAANPDEVTQHLGPSGVACKSYSGMLKEVSAFAAANKDKKILVDPAQCNVAVFLAIPAANRKEDTSVVMAQKAIKSPVEIEGMRQAHLRDGAALVKYFSWLEKEMDAGREDQWDEVLVADKQELLRRQVKDYVSLSFDTISSIGANGSIIHYSPKRGECAKMSTSAMYLNDSGAQYLDGTTDVTRTLHFGEPTDYEKACFTHVLKAHIALASTVFPDKTEGVRLDAITRAPLWKAGLDYRHGTGHGVGAFLNVHEKGVLLSFRLNPNGLKIQDGMILSNEPGYYEDGKFGIRIESVMVAKKAPQIKSPLNREFCEFETLTMAPIQQKLVDVSLLTSEEVKWLNAYHKEVHDKLQPLLKDDTETYAYLVRETKPLQ</sequence>
<dbReference type="InterPro" id="IPR000994">
    <property type="entry name" value="Pept_M24"/>
</dbReference>
<feature type="region of interest" description="Disordered" evidence="14">
    <location>
        <begin position="677"/>
        <end position="743"/>
    </location>
</feature>
<accession>H3GHR8</accession>
<dbReference type="EMBL" id="DS566010">
    <property type="status" value="NOT_ANNOTATED_CDS"/>
    <property type="molecule type" value="Genomic_DNA"/>
</dbReference>
<dbReference type="OMA" id="CPATERS"/>
<keyword evidence="7" id="KW-0732">Signal</keyword>
<dbReference type="PANTHER" id="PTHR43763">
    <property type="entry name" value="XAA-PRO AMINOPEPTIDASE 1"/>
    <property type="match status" value="1"/>
</dbReference>
<evidence type="ECO:0000256" key="11">
    <source>
        <dbReference type="ARBA" id="ARBA00023295"/>
    </source>
</evidence>
<dbReference type="SUPFAM" id="SSF51206">
    <property type="entry name" value="cAMP-binding domain-like"/>
    <property type="match status" value="2"/>
</dbReference>
<keyword evidence="10" id="KW-0119">Carbohydrate metabolism</keyword>
<dbReference type="CDD" id="cd00038">
    <property type="entry name" value="CAP_ED"/>
    <property type="match status" value="2"/>
</dbReference>
<dbReference type="InterPro" id="IPR036514">
    <property type="entry name" value="SGNH_hydro_sf"/>
</dbReference>
<dbReference type="FunFam" id="3.40.50.1110:FF:000057">
    <property type="entry name" value="Acetylxylan esterase / glucomannan deacetylase"/>
    <property type="match status" value="1"/>
</dbReference>
<dbReference type="InterPro" id="IPR033740">
    <property type="entry name" value="Pept_M24B"/>
</dbReference>
<evidence type="ECO:0000256" key="2">
    <source>
        <dbReference type="ARBA" id="ARBA00004613"/>
    </source>
</evidence>
<dbReference type="SUPFAM" id="SSF52266">
    <property type="entry name" value="SGNH hydrolase"/>
    <property type="match status" value="1"/>
</dbReference>
<evidence type="ECO:0000256" key="9">
    <source>
        <dbReference type="ARBA" id="ARBA00023211"/>
    </source>
</evidence>
<evidence type="ECO:0000256" key="14">
    <source>
        <dbReference type="SAM" id="MobiDB-lite"/>
    </source>
</evidence>
<dbReference type="STRING" id="164328.H3GHR8"/>
<evidence type="ECO:0000256" key="6">
    <source>
        <dbReference type="ARBA" id="ARBA00022723"/>
    </source>
</evidence>
<feature type="compositionally biased region" description="Acidic residues" evidence="14">
    <location>
        <begin position="684"/>
        <end position="706"/>
    </location>
</feature>
<comment type="subcellular location">
    <subcellularLocation>
        <location evidence="2">Secreted</location>
    </subcellularLocation>
</comment>
<feature type="region of interest" description="Disordered" evidence="14">
    <location>
        <begin position="14"/>
        <end position="44"/>
    </location>
</feature>
<dbReference type="InterPro" id="IPR000587">
    <property type="entry name" value="Creatinase_N"/>
</dbReference>
<evidence type="ECO:0000256" key="7">
    <source>
        <dbReference type="ARBA" id="ARBA00022729"/>
    </source>
</evidence>
<feature type="region of interest" description="Disordered" evidence="14">
    <location>
        <begin position="928"/>
        <end position="966"/>
    </location>
</feature>
<dbReference type="GO" id="GO:0046872">
    <property type="term" value="F:metal ion binding"/>
    <property type="evidence" value="ECO:0007669"/>
    <property type="project" value="UniProtKB-KW"/>
</dbReference>
<evidence type="ECO:0000256" key="4">
    <source>
        <dbReference type="ARBA" id="ARBA00008766"/>
    </source>
</evidence>
<dbReference type="VEuPathDB" id="FungiDB:KRP22_6007"/>
<dbReference type="Pfam" id="PF01321">
    <property type="entry name" value="Creatinase_N"/>
    <property type="match status" value="1"/>
</dbReference>
<dbReference type="VEuPathDB" id="FungiDB:KRP22_6006"/>
<dbReference type="SUPFAM" id="SSF53092">
    <property type="entry name" value="Creatinase/prolidase N-terminal domain"/>
    <property type="match status" value="1"/>
</dbReference>
<dbReference type="GO" id="GO:0070006">
    <property type="term" value="F:metalloaminopeptidase activity"/>
    <property type="evidence" value="ECO:0007669"/>
    <property type="project" value="InterPro"/>
</dbReference>
<dbReference type="SUPFAM" id="SSF48452">
    <property type="entry name" value="TPR-like"/>
    <property type="match status" value="1"/>
</dbReference>
<keyword evidence="13" id="KW-0802">TPR repeat</keyword>
<dbReference type="InParanoid" id="H3GHR8"/>
<evidence type="ECO:0000256" key="8">
    <source>
        <dbReference type="ARBA" id="ARBA00022801"/>
    </source>
</evidence>
<feature type="domain" description="Cyclic nucleotide-binding" evidence="15">
    <location>
        <begin position="491"/>
        <end position="563"/>
    </location>
</feature>
<dbReference type="SUPFAM" id="SSF55920">
    <property type="entry name" value="Creatinase/aminopeptidase"/>
    <property type="match status" value="1"/>
</dbReference>
<keyword evidence="12" id="KW-0624">Polysaccharide degradation</keyword>
<keyword evidence="17" id="KW-1185">Reference proteome</keyword>
<name>H3GHR8_PHYRM</name>
<dbReference type="VEuPathDB" id="FungiDB:KRP23_6627"/>
<dbReference type="eggNOG" id="KOG2413">
    <property type="taxonomic scope" value="Eukaryota"/>
</dbReference>
<dbReference type="InterPro" id="IPR032416">
    <property type="entry name" value="Peptidase_M24_C"/>
</dbReference>
<feature type="repeat" description="TPR" evidence="13">
    <location>
        <begin position="334"/>
        <end position="367"/>
    </location>
</feature>
<feature type="domain" description="Cyclic nucleotide-binding" evidence="15">
    <location>
        <begin position="615"/>
        <end position="682"/>
    </location>
</feature>
<dbReference type="InterPro" id="IPR018490">
    <property type="entry name" value="cNMP-bd_dom_sf"/>
</dbReference>
<dbReference type="VEuPathDB" id="FungiDB:KRP23_6628"/>
<dbReference type="Gene3D" id="3.90.230.10">
    <property type="entry name" value="Creatinase/methionine aminopeptidase superfamily"/>
    <property type="match status" value="1"/>
</dbReference>
<dbReference type="Pfam" id="PF13472">
    <property type="entry name" value="Lipase_GDSL_2"/>
    <property type="match status" value="1"/>
</dbReference>
<dbReference type="Pfam" id="PF16189">
    <property type="entry name" value="Creatinase_N_2"/>
    <property type="match status" value="1"/>
</dbReference>
<dbReference type="Gene3D" id="2.60.120.10">
    <property type="entry name" value="Jelly Rolls"/>
    <property type="match status" value="2"/>
</dbReference>
<evidence type="ECO:0000256" key="5">
    <source>
        <dbReference type="ARBA" id="ARBA00022525"/>
    </source>
</evidence>
<dbReference type="InterPro" id="IPR014710">
    <property type="entry name" value="RmlC-like_jellyroll"/>
</dbReference>
<dbReference type="GO" id="GO:0005737">
    <property type="term" value="C:cytoplasm"/>
    <property type="evidence" value="ECO:0007669"/>
    <property type="project" value="UniProtKB-ARBA"/>
</dbReference>
<dbReference type="PROSITE" id="PS50005">
    <property type="entry name" value="TPR"/>
    <property type="match status" value="1"/>
</dbReference>
<dbReference type="Pfam" id="PF13181">
    <property type="entry name" value="TPR_8"/>
    <property type="match status" value="1"/>
</dbReference>
<dbReference type="InterPro" id="IPR000595">
    <property type="entry name" value="cNMP-bd_dom"/>
</dbReference>
<dbReference type="GO" id="GO:0052689">
    <property type="term" value="F:carboxylic ester hydrolase activity"/>
    <property type="evidence" value="ECO:0007669"/>
    <property type="project" value="InterPro"/>
</dbReference>
<dbReference type="PROSITE" id="PS50042">
    <property type="entry name" value="CNMP_BINDING_3"/>
    <property type="match status" value="2"/>
</dbReference>
<evidence type="ECO:0000259" key="15">
    <source>
        <dbReference type="PROSITE" id="PS50042"/>
    </source>
</evidence>
<dbReference type="InterPro" id="IPR029149">
    <property type="entry name" value="Creatin/AminoP/Spt16_N"/>
</dbReference>
<dbReference type="SMART" id="SM00028">
    <property type="entry name" value="TPR"/>
    <property type="match status" value="4"/>
</dbReference>
<dbReference type="EnsemblProtists" id="Phyra75509">
    <property type="protein sequence ID" value="Phyra75509"/>
    <property type="gene ID" value="Phyra75509"/>
</dbReference>
<evidence type="ECO:0000256" key="1">
    <source>
        <dbReference type="ARBA" id="ARBA00001936"/>
    </source>
</evidence>
<proteinExistence type="inferred from homology"/>
<dbReference type="GO" id="GO:0045493">
    <property type="term" value="P:xylan catabolic process"/>
    <property type="evidence" value="ECO:0007669"/>
    <property type="project" value="UniProtKB-ARBA"/>
</dbReference>
<dbReference type="Gene3D" id="3.40.350.10">
    <property type="entry name" value="Creatinase/prolidase N-terminal domain"/>
    <property type="match status" value="2"/>
</dbReference>
<dbReference type="GO" id="GO:0005576">
    <property type="term" value="C:extracellular region"/>
    <property type="evidence" value="ECO:0007669"/>
    <property type="project" value="UniProtKB-SubCell"/>
</dbReference>
<keyword evidence="5" id="KW-0964">Secreted</keyword>
<dbReference type="VEuPathDB" id="FungiDB:KRP23_6626"/>
<dbReference type="InterPro" id="IPR040794">
    <property type="entry name" value="CE2_N"/>
</dbReference>
<dbReference type="PANTHER" id="PTHR43763:SF6">
    <property type="entry name" value="XAA-PRO AMINOPEPTIDASE 1"/>
    <property type="match status" value="1"/>
</dbReference>
<keyword evidence="8" id="KW-0378">Hydrolase</keyword>
<dbReference type="GO" id="GO:0016798">
    <property type="term" value="F:hydrolase activity, acting on glycosyl bonds"/>
    <property type="evidence" value="ECO:0007669"/>
    <property type="project" value="UniProtKB-KW"/>
</dbReference>
<keyword evidence="9" id="KW-0464">Manganese</keyword>
<dbReference type="Gene3D" id="1.25.40.10">
    <property type="entry name" value="Tetratricopeptide repeat domain"/>
    <property type="match status" value="1"/>
</dbReference>
<dbReference type="HOGENOM" id="CLU_233093_0_0_1"/>
<dbReference type="VEuPathDB" id="FungiDB:KRP22_6008"/>
<dbReference type="InterPro" id="IPR050422">
    <property type="entry name" value="X-Pro_aminopeptidase_P"/>
</dbReference>
<evidence type="ECO:0000256" key="13">
    <source>
        <dbReference type="PROSITE-ProRule" id="PRU00339"/>
    </source>
</evidence>
<feature type="compositionally biased region" description="Polar residues" evidence="14">
    <location>
        <begin position="400"/>
        <end position="412"/>
    </location>
</feature>
<evidence type="ECO:0000256" key="10">
    <source>
        <dbReference type="ARBA" id="ARBA00023277"/>
    </source>
</evidence>
<dbReference type="InterPro" id="IPR037461">
    <property type="entry name" value="CtCE2-like_dom"/>
</dbReference>
<comment type="cofactor">
    <cofactor evidence="1">
        <name>Mn(2+)</name>
        <dbReference type="ChEBI" id="CHEBI:29035"/>
    </cofactor>
</comment>
<reference evidence="17" key="1">
    <citation type="journal article" date="2006" name="Science">
        <title>Phytophthora genome sequences uncover evolutionary origins and mechanisms of pathogenesis.</title>
        <authorList>
            <person name="Tyler B.M."/>
            <person name="Tripathy S."/>
            <person name="Zhang X."/>
            <person name="Dehal P."/>
            <person name="Jiang R.H."/>
            <person name="Aerts A."/>
            <person name="Arredondo F.D."/>
            <person name="Baxter L."/>
            <person name="Bensasson D."/>
            <person name="Beynon J.L."/>
            <person name="Chapman J."/>
            <person name="Damasceno C.M."/>
            <person name="Dorrance A.E."/>
            <person name="Dou D."/>
            <person name="Dickerman A.W."/>
            <person name="Dubchak I.L."/>
            <person name="Garbelotto M."/>
            <person name="Gijzen M."/>
            <person name="Gordon S.G."/>
            <person name="Govers F."/>
            <person name="Grunwald N.J."/>
            <person name="Huang W."/>
            <person name="Ivors K.L."/>
            <person name="Jones R.W."/>
            <person name="Kamoun S."/>
            <person name="Krampis K."/>
            <person name="Lamour K.H."/>
            <person name="Lee M.K."/>
            <person name="McDonald W.H."/>
            <person name="Medina M."/>
            <person name="Meijer H.J."/>
            <person name="Nordberg E.K."/>
            <person name="Maclean D.J."/>
            <person name="Ospina-Giraldo M.D."/>
            <person name="Morris P.F."/>
            <person name="Phuntumart V."/>
            <person name="Putnam N.H."/>
            <person name="Rash S."/>
            <person name="Rose J.K."/>
            <person name="Sakihama Y."/>
            <person name="Salamov A.A."/>
            <person name="Savidor A."/>
            <person name="Scheuring C.F."/>
            <person name="Smith B.M."/>
            <person name="Sobral B.W."/>
            <person name="Terry A."/>
            <person name="Torto-Alalibo T.A."/>
            <person name="Win J."/>
            <person name="Xu Z."/>
            <person name="Zhang H."/>
            <person name="Grigoriev I.V."/>
            <person name="Rokhsar D.S."/>
            <person name="Boore J.L."/>
        </authorList>
    </citation>
    <scope>NUCLEOTIDE SEQUENCE [LARGE SCALE GENOMIC DNA]</scope>
    <source>
        <strain evidence="17">Pr102</strain>
    </source>
</reference>
<protein>
    <recommendedName>
        <fullName evidence="15">Cyclic nucleotide-binding domain-containing protein</fullName>
    </recommendedName>
</protein>
<evidence type="ECO:0000256" key="3">
    <source>
        <dbReference type="ARBA" id="ARBA00004851"/>
    </source>
</evidence>
<dbReference type="Gene3D" id="3.40.50.1110">
    <property type="entry name" value="SGNH hydrolase"/>
    <property type="match status" value="1"/>
</dbReference>
<dbReference type="InterPro" id="IPR019734">
    <property type="entry name" value="TPR_rpt"/>
</dbReference>
<evidence type="ECO:0000256" key="12">
    <source>
        <dbReference type="ARBA" id="ARBA00023326"/>
    </source>
</evidence>
<keyword evidence="11" id="KW-0326">Glycosidase</keyword>
<keyword evidence="6" id="KW-0479">Metal-binding</keyword>
<evidence type="ECO:0000313" key="16">
    <source>
        <dbReference type="EnsemblProtists" id="Phyra75509"/>
    </source>
</evidence>
<dbReference type="Gene3D" id="2.60.120.260">
    <property type="entry name" value="Galactose-binding domain-like"/>
    <property type="match status" value="1"/>
</dbReference>
<evidence type="ECO:0000313" key="17">
    <source>
        <dbReference type="Proteomes" id="UP000005238"/>
    </source>
</evidence>
<reference evidence="16" key="2">
    <citation type="submission" date="2015-06" db="UniProtKB">
        <authorList>
            <consortium name="EnsemblProtists"/>
        </authorList>
    </citation>
    <scope>IDENTIFICATION</scope>
    <source>
        <strain evidence="16">Pr102</strain>
    </source>
</reference>
<dbReference type="Pfam" id="PF17996">
    <property type="entry name" value="CE2_N"/>
    <property type="match status" value="1"/>
</dbReference>
<dbReference type="InterPro" id="IPR036005">
    <property type="entry name" value="Creatinase/aminopeptidase-like"/>
</dbReference>
<dbReference type="Proteomes" id="UP000005238">
    <property type="component" value="Unassembled WGS sequence"/>
</dbReference>
<comment type="similarity">
    <text evidence="4">Belongs to the peptidase M24B family.</text>
</comment>
<feature type="compositionally biased region" description="Low complexity" evidence="14">
    <location>
        <begin position="413"/>
        <end position="428"/>
    </location>
</feature>
<feature type="region of interest" description="Disordered" evidence="14">
    <location>
        <begin position="397"/>
        <end position="433"/>
    </location>
</feature>
<comment type="pathway">
    <text evidence="3">Glycan degradation; xylan degradation.</text>
</comment>
<dbReference type="InterPro" id="IPR011990">
    <property type="entry name" value="TPR-like_helical_dom_sf"/>
</dbReference>
<dbReference type="CDD" id="cd01085">
    <property type="entry name" value="APP"/>
    <property type="match status" value="1"/>
</dbReference>
<dbReference type="FunFam" id="3.40.350.10:FF:000001">
    <property type="entry name" value="Putative xaa-Pro aminopeptidase 1"/>
    <property type="match status" value="1"/>
</dbReference>
<dbReference type="Pfam" id="PF16188">
    <property type="entry name" value="Peptidase_M24_C"/>
    <property type="match status" value="1"/>
</dbReference>